<dbReference type="Gene3D" id="3.20.20.80">
    <property type="entry name" value="Glycosidases"/>
    <property type="match status" value="1"/>
</dbReference>
<proteinExistence type="predicted"/>
<dbReference type="EMBL" id="BMXG01000037">
    <property type="protein sequence ID" value="GHC13756.1"/>
    <property type="molecule type" value="Genomic_DNA"/>
</dbReference>
<dbReference type="InterPro" id="IPR024778">
    <property type="entry name" value="Put_cellulase"/>
</dbReference>
<accession>A0A8J3GGG0</accession>
<dbReference type="RefSeq" id="WP_189517525.1">
    <property type="nucleotide sequence ID" value="NZ_BMXG01000037.1"/>
</dbReference>
<evidence type="ECO:0008006" key="3">
    <source>
        <dbReference type="Google" id="ProtNLM"/>
    </source>
</evidence>
<dbReference type="Proteomes" id="UP000642829">
    <property type="component" value="Unassembled WGS sequence"/>
</dbReference>
<protein>
    <recommendedName>
        <fullName evidence="3">Cellulase</fullName>
    </recommendedName>
</protein>
<sequence>MKLKELIEPLAITMWDFSWLERRWSGAGYEDWDLALDELVERGYNAVRIDAYPLLVSIDAKAEWTVKPCWNQQDWGSPARNRVQVQPNLNTFIRKCAERGILVGLSTWFQRVEETNVAQIVSPQCHSRIWKDLLDSIASDNLLDSVLYLDFCNEWPLDCWAPFFLPAPTEKADWNSPSSIRWMVSSINELRLSYPNIAYTYSNIGHLNLAKEDHKTVSETFDLLEPHIWMAQANRHEFYTRIDYHYERFESKGYENVVLNAQRFYEADSDYWDNHLKAHIDEVCIESEALNLPLITTECWGIVDYKDWPMLDWEWVKRSCEVGVRHAAGKGRWAAIATSNFCGPQFRGMWRDKDWHQEMTQIIRSAKLPG</sequence>
<dbReference type="AlphaFoldDB" id="A0A8J3GGG0"/>
<name>A0A8J3GGG0_9BACT</name>
<dbReference type="InterPro" id="IPR017853">
    <property type="entry name" value="GH"/>
</dbReference>
<reference evidence="1" key="1">
    <citation type="journal article" date="2014" name="Int. J. Syst. Evol. Microbiol.">
        <title>Complete genome sequence of Corynebacterium casei LMG S-19264T (=DSM 44701T), isolated from a smear-ripened cheese.</title>
        <authorList>
            <consortium name="US DOE Joint Genome Institute (JGI-PGF)"/>
            <person name="Walter F."/>
            <person name="Albersmeier A."/>
            <person name="Kalinowski J."/>
            <person name="Ruckert C."/>
        </authorList>
    </citation>
    <scope>NUCLEOTIDE SEQUENCE</scope>
    <source>
        <strain evidence="1">KCTC 12870</strain>
    </source>
</reference>
<evidence type="ECO:0000313" key="2">
    <source>
        <dbReference type="Proteomes" id="UP000642829"/>
    </source>
</evidence>
<dbReference type="SUPFAM" id="SSF51445">
    <property type="entry name" value="(Trans)glycosidases"/>
    <property type="match status" value="1"/>
</dbReference>
<gene>
    <name evidence="1" type="ORF">GCM10007047_33860</name>
</gene>
<keyword evidence="2" id="KW-1185">Reference proteome</keyword>
<comment type="caution">
    <text evidence="1">The sequence shown here is derived from an EMBL/GenBank/DDBJ whole genome shotgun (WGS) entry which is preliminary data.</text>
</comment>
<evidence type="ECO:0000313" key="1">
    <source>
        <dbReference type="EMBL" id="GHC13756.1"/>
    </source>
</evidence>
<reference evidence="1" key="2">
    <citation type="submission" date="2020-09" db="EMBL/GenBank/DDBJ databases">
        <authorList>
            <person name="Sun Q."/>
            <person name="Kim S."/>
        </authorList>
    </citation>
    <scope>NUCLEOTIDE SEQUENCE</scope>
    <source>
        <strain evidence="1">KCTC 12870</strain>
    </source>
</reference>
<organism evidence="1 2">
    <name type="scientific">Cerasicoccus arenae</name>
    <dbReference type="NCBI Taxonomy" id="424488"/>
    <lineage>
        <taxon>Bacteria</taxon>
        <taxon>Pseudomonadati</taxon>
        <taxon>Verrucomicrobiota</taxon>
        <taxon>Opitutia</taxon>
        <taxon>Puniceicoccales</taxon>
        <taxon>Cerasicoccaceae</taxon>
        <taxon>Cerasicoccus</taxon>
    </lineage>
</organism>
<dbReference type="Pfam" id="PF12876">
    <property type="entry name" value="Cellulase-like"/>
    <property type="match status" value="1"/>
</dbReference>